<organism evidence="5 6">
    <name type="scientific">Python bivittatus</name>
    <name type="common">Burmese python</name>
    <name type="synonym">Python molurus bivittatus</name>
    <dbReference type="NCBI Taxonomy" id="176946"/>
    <lineage>
        <taxon>Eukaryota</taxon>
        <taxon>Metazoa</taxon>
        <taxon>Chordata</taxon>
        <taxon>Craniata</taxon>
        <taxon>Vertebrata</taxon>
        <taxon>Euteleostomi</taxon>
        <taxon>Lepidosauria</taxon>
        <taxon>Squamata</taxon>
        <taxon>Bifurcata</taxon>
        <taxon>Unidentata</taxon>
        <taxon>Episquamata</taxon>
        <taxon>Toxicofera</taxon>
        <taxon>Serpentes</taxon>
        <taxon>Henophidia</taxon>
        <taxon>Pythonidae</taxon>
        <taxon>Python</taxon>
    </lineage>
</organism>
<proteinExistence type="predicted"/>
<feature type="compositionally biased region" description="Polar residues" evidence="3">
    <location>
        <begin position="184"/>
        <end position="196"/>
    </location>
</feature>
<feature type="region of interest" description="Disordered" evidence="3">
    <location>
        <begin position="4065"/>
        <end position="4090"/>
    </location>
</feature>
<dbReference type="InterPro" id="IPR036034">
    <property type="entry name" value="PDZ_sf"/>
</dbReference>
<protein>
    <submittedName>
        <fullName evidence="6">Protein AHNAK2 isoform X1</fullName>
    </submittedName>
</protein>
<gene>
    <name evidence="6" type="primary">AHNAK2</name>
</gene>
<dbReference type="GeneID" id="103061728"/>
<dbReference type="PROSITE" id="PS50106">
    <property type="entry name" value="PDZ"/>
    <property type="match status" value="1"/>
</dbReference>
<feature type="region of interest" description="Disordered" evidence="3">
    <location>
        <begin position="4143"/>
        <end position="4166"/>
    </location>
</feature>
<dbReference type="GO" id="GO:0032287">
    <property type="term" value="P:peripheral nervous system myelin maintenance"/>
    <property type="evidence" value="ECO:0007669"/>
    <property type="project" value="TreeGrafter"/>
</dbReference>
<feature type="region of interest" description="Disordered" evidence="3">
    <location>
        <begin position="441"/>
        <end position="463"/>
    </location>
</feature>
<feature type="compositionally biased region" description="Polar residues" evidence="3">
    <location>
        <begin position="3658"/>
        <end position="3669"/>
    </location>
</feature>
<dbReference type="InterPro" id="IPR052082">
    <property type="entry name" value="Myelin_sheath_structural"/>
</dbReference>
<feature type="domain" description="PDZ" evidence="4">
    <location>
        <begin position="9"/>
        <end position="76"/>
    </location>
</feature>
<feature type="compositionally biased region" description="Polar residues" evidence="3">
    <location>
        <begin position="4196"/>
        <end position="4207"/>
    </location>
</feature>
<dbReference type="InterPro" id="IPR001478">
    <property type="entry name" value="PDZ"/>
</dbReference>
<dbReference type="PANTHER" id="PTHR23348:SF42">
    <property type="entry name" value="PERIAXIN"/>
    <property type="match status" value="1"/>
</dbReference>
<name>A0A9F5IB33_PYTBI</name>
<feature type="compositionally biased region" description="Polar residues" evidence="3">
    <location>
        <begin position="4070"/>
        <end position="4079"/>
    </location>
</feature>
<feature type="compositionally biased region" description="Basic and acidic residues" evidence="3">
    <location>
        <begin position="4233"/>
        <end position="4260"/>
    </location>
</feature>
<dbReference type="OMA" id="KDTKFKM"/>
<feature type="compositionally biased region" description="Basic and acidic residues" evidence="3">
    <location>
        <begin position="350"/>
        <end position="369"/>
    </location>
</feature>
<accession>A0A9F5IB33</accession>
<feature type="region of interest" description="Disordered" evidence="3">
    <location>
        <begin position="3184"/>
        <end position="3218"/>
    </location>
</feature>
<evidence type="ECO:0000313" key="6">
    <source>
        <dbReference type="RefSeq" id="XP_025019704.1"/>
    </source>
</evidence>
<feature type="compositionally biased region" description="Basic and acidic residues" evidence="3">
    <location>
        <begin position="3675"/>
        <end position="3690"/>
    </location>
</feature>
<dbReference type="GO" id="GO:0005634">
    <property type="term" value="C:nucleus"/>
    <property type="evidence" value="ECO:0007669"/>
    <property type="project" value="UniProtKB-SubCell"/>
</dbReference>
<evidence type="ECO:0000313" key="5">
    <source>
        <dbReference type="Proteomes" id="UP000695026"/>
    </source>
</evidence>
<comment type="subcellular location">
    <subcellularLocation>
        <location evidence="1">Nucleus</location>
    </subcellularLocation>
</comment>
<feature type="region of interest" description="Disordered" evidence="3">
    <location>
        <begin position="163"/>
        <end position="209"/>
    </location>
</feature>
<dbReference type="CTD" id="113146"/>
<dbReference type="GO" id="GO:0043484">
    <property type="term" value="P:regulation of RNA splicing"/>
    <property type="evidence" value="ECO:0007669"/>
    <property type="project" value="TreeGrafter"/>
</dbReference>
<evidence type="ECO:0000256" key="3">
    <source>
        <dbReference type="SAM" id="MobiDB-lite"/>
    </source>
</evidence>
<dbReference type="SUPFAM" id="SSF50156">
    <property type="entry name" value="PDZ domain-like"/>
    <property type="match status" value="1"/>
</dbReference>
<feature type="compositionally biased region" description="Basic and acidic residues" evidence="3">
    <location>
        <begin position="3194"/>
        <end position="3217"/>
    </location>
</feature>
<keyword evidence="5" id="KW-1185">Reference proteome</keyword>
<feature type="region of interest" description="Disordered" evidence="3">
    <location>
        <begin position="332"/>
        <end position="376"/>
    </location>
</feature>
<evidence type="ECO:0000256" key="1">
    <source>
        <dbReference type="ARBA" id="ARBA00004123"/>
    </source>
</evidence>
<dbReference type="Gene3D" id="2.30.42.10">
    <property type="match status" value="1"/>
</dbReference>
<dbReference type="PANTHER" id="PTHR23348">
    <property type="entry name" value="PERIAXIN/AHNAK"/>
    <property type="match status" value="1"/>
</dbReference>
<dbReference type="SMART" id="SM00228">
    <property type="entry name" value="PDZ"/>
    <property type="match status" value="1"/>
</dbReference>
<keyword evidence="2" id="KW-0539">Nucleus</keyword>
<dbReference type="Proteomes" id="UP000695026">
    <property type="component" value="Unplaced"/>
</dbReference>
<dbReference type="KEGG" id="pbi:103061728"/>
<evidence type="ECO:0000259" key="4">
    <source>
        <dbReference type="PROSITE" id="PS50106"/>
    </source>
</evidence>
<feature type="region of interest" description="Disordered" evidence="3">
    <location>
        <begin position="3489"/>
        <end position="3508"/>
    </location>
</feature>
<feature type="region of interest" description="Disordered" evidence="3">
    <location>
        <begin position="3650"/>
        <end position="3690"/>
    </location>
</feature>
<dbReference type="GO" id="GO:0005737">
    <property type="term" value="C:cytoplasm"/>
    <property type="evidence" value="ECO:0007669"/>
    <property type="project" value="TreeGrafter"/>
</dbReference>
<evidence type="ECO:0000256" key="2">
    <source>
        <dbReference type="ARBA" id="ARBA00023242"/>
    </source>
</evidence>
<dbReference type="FunFam" id="2.30.42.10:FF:000225">
    <property type="entry name" value="AHNAK2 isoform 1"/>
    <property type="match status" value="1"/>
</dbReference>
<reference evidence="6" key="1">
    <citation type="submission" date="2025-08" db="UniProtKB">
        <authorList>
            <consortium name="RefSeq"/>
        </authorList>
    </citation>
    <scope>IDENTIFICATION</scope>
    <source>
        <tissue evidence="6">Liver</tissue>
    </source>
</reference>
<feature type="compositionally biased region" description="Polar residues" evidence="3">
    <location>
        <begin position="4180"/>
        <end position="4189"/>
    </location>
</feature>
<feature type="region of interest" description="Disordered" evidence="3">
    <location>
        <begin position="95"/>
        <end position="123"/>
    </location>
</feature>
<sequence>MSDSQESMEVTLQTEVESGASGFSVAGGGAEGIFVKQVLKESPASKLFSLREGDQLLSATIFFDNIKYEDALKILQYSEPYKVQFNLKRKLVGKDEPETIHSETQSKKEKLSQGRDTLEISEKTISEEDKTNLIVKQRVGRQKRTKKDRLSWPKFQSIKGKKILGHRRSRSTSDAYEHGIPDVSPTSTDTESQFQPEETHGKIKKQSQKKLKFPTIGFKMHKSKQEPYEVNPFKEYENDTTMELPDVMTREYTTSFDIDRKTREKQEPKREVSDTIFQLPQHTRKYPDVELTIPMSKEKKAKSNVEFTKQEPTVTTSQMKTAVIQTKDISDSQMKVSQNIPKIRKKKQKDTREKLQTETQYRKDEKGKETTISSKHTLPHIEGPKFEMDINMPKVDISLPKADHKATKSELKMGEITADINISVCDIKSPTGQAVLGLQTPDLETKTPSGKIPPEGSEGRLEDDDGKFKMLKFQMPKFGISLPKGKGVPEGHLSMEGDLPKTGMKGEVTLPTTEFEADIKLPKVEVEAPSLDVEATEKGKIKMPGMKVPSVKVPKLKTPEVGISLPKVEADVSLPKGKAEVPEAEMAVKVPEAEGTIEGGGMKIHMPKFKMPSMGFSKPDIRGPKLDMDVSMPKVDISLPEAELHVAKPEMKAGKLEGDISISAPDIKIPTGEATLELKVPDVDIEAPSGKVAVEGPDLKLESGDSKFKMPKFQMPKFGISLPKGKGVPEGEVTIPSMEADLPKTGLKAEVTLPSAEPKADIKLPEVEIETPSLDVEVGEKGKLKMPGVKVPSVKVPKLKTPEVGISLPKVEADVSLPKGKAEVPEGEMTVKVPEAEGTIEGAGMKIHMPKFKMPSMGFSKRDIKGPKVDVDVSMPKVDISFPEAKIHVAKPEMNTGELAGDISISAPDIKIPTDQATLELKAPDVEIAAPSGKVAVEGPDVKLETGDSKFKMPKFQMPKFGITLPKGKGVPHGEVTIPSVEADRPKTGLQGEITLPSMEDQADLKVPAVEVEAPSLDMEIWEEGKLKMPGVKVPSVKVPKLKTPEVGISLPKVEADVSLPKGKAEVPQGEVAVKVPEAEGTIEGRGMKIHMPKFKMPSVGLSKPDIKGPKVDIDVSMPKIDISIPEAEIHVAKPELKAGELKGDISISAPDVKIPTGQATLELKAPDVDIAAPSGKVAVEGPDVKLESGDSKFKMPKFQMPKFGISLPKGKGVPEGEVTIPSVHADLPKTGLKSEITLPSAELEADIKLPEVEVEVPSLDVEVGEEGKLKMPGVKMPSVKVPKLKTPEVGISVPKVEADVSLPKGKAKVPEGEVAEKVPEAEGTIEGGGMKIHMPKFKMPSMGFSKPDIKGPKVDVDITMPKVDISLPEAELHVAKPEMKAGEPKGDISISAPDIKIPTGQATLELKAPDVDIAAPSGKVAVEGPDVKLESGDSKFKIPKFQMPKFGISLPKGKGVPEGEVTIPSVQADLPKTGLKSEITLPSAELEADIKLPEVEVEVPSLDVEVGEKGKLKMPGVKMPSVKVPKLKTPEVGISLPKVEADVSLPKGKAKVPEGEVAEKVPEAEGTIEGSGMKIHMPKLKMPTMGFSKPDIKGPKVDVDITMPKVDISLPEAELHVAKPEMKAGELKGDISISAPDVKIPTGQATLELKAPDVDIVAPSGKVAVEVPDVKLGSGDSKFKMPKFKMPKLGISLPKGKAVPEGEVTIPSMEGDLPKTELKTEVSLPSAEIEGDIKLPEVEVEAPSLDMEIVEKGKIKMPGVKTPSVKVPKLKTPEVGISLPKVEADIFLPKEEAEVPEGKVAVKVPEAEGTIEGRGMKIHMPKFKMPSMGFSKPDIKGPKVDMDVSMPKVDISLPEAELHVAKPEMKAGELKADISISAPDVKIPTGQATLELKAPDVDIEAPSGKVAVELPDVKPERGDSKFKMPKFQMPKFGITMPKGKGVPEGEVTIPSVQADLPKTGLKSEITLPSAELEADIKLPEVEVEVPSLDVEVGEKGKIKMPGVKMPSVKAPKLKTPEVDISVPKVEADISLPKGDAAVPEGKVAVKLPDTEGRGMKIHMPKFKMPSMGFSKPDIKGPKLDVDVSMAKVDISLPEAELHIAKPKIKAGELKGDISISAPDVKIPTGQATLELEIPDLDLESSSGKVAVEGPDVKVESGDIKFKMPKFQMPKFGISLPKGKGVPEGEVIIPSVEADLPKTGVKSEITLPSAELEADIKLPEVEVEVPSLDLEVGEKGRLKMPGVKMPSVKVPKLKTPEVGISLAKVETDVSLPKGKAEVPEGEVAVKVPEAEGTIEGGGMKIHMPKFKMPSMGFSKPDTKGPKVDVDVSMPKVDISIPEAELHVAKPEIKSGELEGNIRISAPDIKIPTGQATMELKAPDVQIEAPSGKVAVEGPDVKLESGDSKFKMPKFKMPRLGISLPKGKAVPEEEVTIPSMEGDLPKTELKAEVSLPSAELEGDIKLPELEVEALSLDMDITDKGKLKMPGVKMPSVKVAKLKTPEVGISLPKVEADVCLPTGKAKVPEGEVAVNLPEAEGTIEGGGIKIHMPKFKMPSMGFSKPDIKGPKVDVDVSMPKVDLSLPEAELHVAKPEMKAGEPVDEISISAPDVKIPMGQATLELKAPDVDIKAPSGKVTVQGPDVKLESGDSKFKMPKFKMPKLGISLPKGKAVPEGEVTIPFLEADLPKTVMKVEVALPSTGPEADIKLPEVEVQGPSLDVEVGEKGKLKMPGVKMPSLKAPKLKAPEVGISLPKVEADLSLPKGKAEVPEVEAAVKMPESEGTIEGGGMKIHMPKFKMPSMGFSKPEIKGPKVDMDLSVPKVDLSLPEAKIHVAKPDMKAGEVMDDISISATEIGDTLELKTPDLHLECSSSKVTVQGPDVKLESGDSKFQMPKLGISLPKGKGVPEGEVTIPSVEADFPKTGLKAEVTLPSAKLEADIKLPELEAEPPCLDMEIGEKGKIKMPGMKLPSMKAPKLTSPEVGITLPKSEADVSLSKAKAEMHDSEAAIKVAGAEDSHEKGRMKIHMPRFKMPSMGFSKQDIKGPKIDVDVSMPDVHVSLPKAELSATEPRLKTDELEGDLRIAAPDVKIPRVPVTVELKAPNIGVQACSGKIPDTDIGLPKDVDVPQLKTTTDITDIAVEAPTLEMESDVPGEKKKVLEEKMKMSQIFRVDVKTAAVGIPSVDISVAQSEVSTQDSHAAAKEPETKGEVKSESLDGEEKGHFKMPKFKLPSLSWSPKKEASLKTNIKEPLEESKLTIVSDDTGTEPKVTLSQDQGVHIDQNVEIATKKGQVKRPHITMPKISLSKTKLPRAEVDIVVEGDGASVQIPDIESSFTTRKVEETEISVKMLKDEIKEEIKTFQTDTDINLSKTDIKVPMTKSSFEQKSLETEFKGDVCMDNASMKSDGTEGKFSMPKLKMPNFGISHQESDVSESGIILPKTESDVSQFQMTTESDKLGGKALPLEVKNDEANPEEIQTEESQSWFKMPKFKMPSFGRTSSKTKKSDAETEDSTGKALVTELQVEVKSPEVVTTSPHMELDIGKDILEQEVMLPQEDIQSNTDLLVGEGSFLQSSDKAGRKLSDLETKTYADVVKHGAEGQSLQIHKTGFIGPTSEIAIPKMDIDINIPKSEMTLQQHQVTLDPMGVAEVPPTEITMGRKIDPTISDTEPLQSLDTQPEEMGSEKKSPKKDTQGKESIFKMPTFSVPLFGWSTTKSSAIVPGIVSDLEEPAVALSKISITDEDFEIIDYPTEGFEKDLPTEDEVKAEEKEKSSKSKASKFKIPKFANLRSKSQGAEIQVDPPKMQTEVSLVKPEGEIPGIQVQDKKPGDAEVSFLIPKFKMPKFTHIISEGETLTSEETMDIKHTTTDDISQLQFRTMLPEGKGDTGYDIQKSKVRITTLSEPAIQRPLVGSKLPSTDSSFADTTVYIQVPKKFSAEFLTEKIDTKDGNIQKSIAKITTLREPDIQKAPLEIKLQPEDPFSPSAPVQVQGSYIESKEIKMEDKSTFGYGDAAEIQESFSSQIVKESEILPSEVKTAAFGFSLLKVKIQESHVSLDTPVKLSSTECMDETFEGKDHQLSGSGETAQMSGLGKVKPSGKDKDITCEFTEEASSATTLTKLKAFTAEVQSSSEFAESHSEPIEISKSAVEIAEETKFTSSTEEPTDEKEKLDSKRSSGRFKLWLPSIGFSSTAEGTMSDSKPEAQQEIQSDDSSVLDSDTAKQTEKTGWFRFPKLGFSSPTKKSKEADKEKETDPKEGKDEESPTEKSETFFDAQETLSLKEKEENETSGDIPSEPIVSSSARTELILLEKGKAEPQCIPEGSSK</sequence>
<feature type="region of interest" description="Disordered" evidence="3">
    <location>
        <begin position="4180"/>
        <end position="4291"/>
    </location>
</feature>
<dbReference type="RefSeq" id="XP_025019704.1">
    <property type="nucleotide sequence ID" value="XM_025163936.1"/>
</dbReference>